<comment type="caution">
    <text evidence="2">The sequence shown here is derived from an EMBL/GenBank/DDBJ whole genome shotgun (WGS) entry which is preliminary data.</text>
</comment>
<accession>A0A2C9WB94</accession>
<organism evidence="2 3">
    <name type="scientific">Manihot esculenta</name>
    <name type="common">Cassava</name>
    <name type="synonym">Jatropha manihot</name>
    <dbReference type="NCBI Taxonomy" id="3983"/>
    <lineage>
        <taxon>Eukaryota</taxon>
        <taxon>Viridiplantae</taxon>
        <taxon>Streptophyta</taxon>
        <taxon>Embryophyta</taxon>
        <taxon>Tracheophyta</taxon>
        <taxon>Spermatophyta</taxon>
        <taxon>Magnoliopsida</taxon>
        <taxon>eudicotyledons</taxon>
        <taxon>Gunneridae</taxon>
        <taxon>Pentapetalae</taxon>
        <taxon>rosids</taxon>
        <taxon>fabids</taxon>
        <taxon>Malpighiales</taxon>
        <taxon>Euphorbiaceae</taxon>
        <taxon>Crotonoideae</taxon>
        <taxon>Manihoteae</taxon>
        <taxon>Manihot</taxon>
    </lineage>
</organism>
<dbReference type="InterPro" id="IPR014764">
    <property type="entry name" value="DCN-prot"/>
</dbReference>
<keyword evidence="3" id="KW-1185">Reference proteome</keyword>
<sequence length="67" mass="7868">MAWGNQKDVATNKRFEESLRPYAFSIGTNTSWLLGHEQRQEFKTNGWYCSWVTIESSSKLNLKRKVL</sequence>
<dbReference type="PANTHER" id="PTHR12281">
    <property type="entry name" value="RP42 RELATED"/>
    <property type="match status" value="1"/>
</dbReference>
<dbReference type="FunFam" id="1.10.238.200:FF:000006">
    <property type="entry name" value="Defective in cullin neddylation protein"/>
    <property type="match status" value="1"/>
</dbReference>
<name>A0A2C9WB94_MANES</name>
<evidence type="ECO:0000313" key="2">
    <source>
        <dbReference type="EMBL" id="OAY56818.2"/>
    </source>
</evidence>
<comment type="function">
    <text evidence="1">Neddylation of cullins play an essential role in the regulation of SCF-type complexes activity.</text>
</comment>
<dbReference type="Gene3D" id="1.10.238.200">
    <property type="entry name" value="Cullin, PONY binding domain"/>
    <property type="match status" value="1"/>
</dbReference>
<dbReference type="EMBL" id="CM004388">
    <property type="protein sequence ID" value="OAY56818.2"/>
    <property type="molecule type" value="Genomic_DNA"/>
</dbReference>
<dbReference type="AlphaFoldDB" id="A0A2C9WB94"/>
<proteinExistence type="predicted"/>
<evidence type="ECO:0000256" key="1">
    <source>
        <dbReference type="RuleBase" id="RU410713"/>
    </source>
</evidence>
<dbReference type="PROSITE" id="PS51229">
    <property type="entry name" value="DCUN1"/>
    <property type="match status" value="1"/>
</dbReference>
<evidence type="ECO:0000313" key="3">
    <source>
        <dbReference type="Proteomes" id="UP000091857"/>
    </source>
</evidence>
<dbReference type="InterPro" id="IPR005176">
    <property type="entry name" value="PONY_dom"/>
</dbReference>
<dbReference type="InterPro" id="IPR042460">
    <property type="entry name" value="DCN1-like_PONY"/>
</dbReference>
<dbReference type="Pfam" id="PF03556">
    <property type="entry name" value="Cullin_binding"/>
    <property type="match status" value="1"/>
</dbReference>
<dbReference type="PANTHER" id="PTHR12281:SF31">
    <property type="entry name" value="DCN1-LIKE PROTEIN 3"/>
    <property type="match status" value="1"/>
</dbReference>
<dbReference type="STRING" id="3983.A0A2C9WB94"/>
<gene>
    <name evidence="2" type="ORF">MANES_02G044051v8</name>
</gene>
<reference evidence="3" key="1">
    <citation type="journal article" date="2016" name="Nat. Biotechnol.">
        <title>Sequencing wild and cultivated cassava and related species reveals extensive interspecific hybridization and genetic diversity.</title>
        <authorList>
            <person name="Bredeson J.V."/>
            <person name="Lyons J.B."/>
            <person name="Prochnik S.E."/>
            <person name="Wu G.A."/>
            <person name="Ha C.M."/>
            <person name="Edsinger-Gonzales E."/>
            <person name="Grimwood J."/>
            <person name="Schmutz J."/>
            <person name="Rabbi I.Y."/>
            <person name="Egesi C."/>
            <person name="Nauluvula P."/>
            <person name="Lebot V."/>
            <person name="Ndunguru J."/>
            <person name="Mkamilo G."/>
            <person name="Bart R.S."/>
            <person name="Setter T.L."/>
            <person name="Gleadow R.M."/>
            <person name="Kulakow P."/>
            <person name="Ferguson M.E."/>
            <person name="Rounsley S."/>
            <person name="Rokhsar D.S."/>
        </authorList>
    </citation>
    <scope>NUCLEOTIDE SEQUENCE [LARGE SCALE GENOMIC DNA]</scope>
    <source>
        <strain evidence="3">cv. AM560-2</strain>
    </source>
</reference>
<protein>
    <recommendedName>
        <fullName evidence="1">Defective in cullin neddylation protein</fullName>
    </recommendedName>
</protein>
<dbReference type="Proteomes" id="UP000091857">
    <property type="component" value="Chromosome 2"/>
</dbReference>